<dbReference type="OrthoDB" id="4773094at2"/>
<evidence type="ECO:0000313" key="2">
    <source>
        <dbReference type="Proteomes" id="UP000295805"/>
    </source>
</evidence>
<evidence type="ECO:0000313" key="1">
    <source>
        <dbReference type="EMBL" id="TCW23894.1"/>
    </source>
</evidence>
<dbReference type="Proteomes" id="UP000295805">
    <property type="component" value="Unassembled WGS sequence"/>
</dbReference>
<dbReference type="GeneID" id="89529235"/>
<reference evidence="1 2" key="1">
    <citation type="submission" date="2019-03" db="EMBL/GenBank/DDBJ databases">
        <title>Root nodule microbial communities of legume samples collected from USA, Mexico and Botswana.</title>
        <authorList>
            <person name="Hirsch A."/>
        </authorList>
    </citation>
    <scope>NUCLEOTIDE SEQUENCE [LARGE SCALE GENOMIC DNA]</scope>
    <source>
        <strain evidence="1 2">55</strain>
    </source>
</reference>
<comment type="caution">
    <text evidence="1">The sequence shown here is derived from an EMBL/GenBank/DDBJ whole genome shotgun (WGS) entry which is preliminary data.</text>
</comment>
<protein>
    <submittedName>
        <fullName evidence="1">Uncharacterized protein</fullName>
    </submittedName>
</protein>
<organism evidence="1 2">
    <name type="scientific">Dietzia cinnamea</name>
    <dbReference type="NCBI Taxonomy" id="321318"/>
    <lineage>
        <taxon>Bacteria</taxon>
        <taxon>Bacillati</taxon>
        <taxon>Actinomycetota</taxon>
        <taxon>Actinomycetes</taxon>
        <taxon>Mycobacteriales</taxon>
        <taxon>Dietziaceae</taxon>
        <taxon>Dietzia</taxon>
    </lineage>
</organism>
<sequence>MAEDSRGPVQAPVVLHDDDPGATRYATWLAEEFDTRATHHDAADPAELVVAGTVVLVTGMRPGGGLGGSAFIRDNWEALVEAGRRVAVVMVGPTPVTDDARIELMSSEFSSDQLRDLKLFQLRGVVTPDQLGFRQRLGIKTALAALRRKTDRTPEEEAMLELGGLDLTDRVSLGPLLRWIRREA</sequence>
<accession>A0A177K2D4</accession>
<dbReference type="AlphaFoldDB" id="A0A177K2D4"/>
<dbReference type="RefSeq" id="WP_043566325.1">
    <property type="nucleotide sequence ID" value="NZ_CP143053.1"/>
</dbReference>
<proteinExistence type="predicted"/>
<dbReference type="EMBL" id="SMCX01000009">
    <property type="protein sequence ID" value="TCW23894.1"/>
    <property type="molecule type" value="Genomic_DNA"/>
</dbReference>
<gene>
    <name evidence="1" type="ORF">EDD19_10944</name>
</gene>
<name>A0A177K2D4_9ACTN</name>